<dbReference type="InterPro" id="IPR005471">
    <property type="entry name" value="Tscrpt_reg_IclR_N"/>
</dbReference>
<dbReference type="Gene3D" id="1.10.10.10">
    <property type="entry name" value="Winged helix-like DNA-binding domain superfamily/Winged helix DNA-binding domain"/>
    <property type="match status" value="1"/>
</dbReference>
<organism evidence="2">
    <name type="scientific">marine sediment metagenome</name>
    <dbReference type="NCBI Taxonomy" id="412755"/>
    <lineage>
        <taxon>unclassified sequences</taxon>
        <taxon>metagenomes</taxon>
        <taxon>ecological metagenomes</taxon>
    </lineage>
</organism>
<proteinExistence type="predicted"/>
<accession>X0XIP9</accession>
<gene>
    <name evidence="2" type="ORF">S01H1_83126</name>
</gene>
<evidence type="ECO:0000313" key="2">
    <source>
        <dbReference type="EMBL" id="GAG42994.1"/>
    </source>
</evidence>
<dbReference type="InterPro" id="IPR036390">
    <property type="entry name" value="WH_DNA-bd_sf"/>
</dbReference>
<dbReference type="GO" id="GO:0006355">
    <property type="term" value="P:regulation of DNA-templated transcription"/>
    <property type="evidence" value="ECO:0007669"/>
    <property type="project" value="InterPro"/>
</dbReference>
<dbReference type="SUPFAM" id="SSF46785">
    <property type="entry name" value="Winged helix' DNA-binding domain"/>
    <property type="match status" value="1"/>
</dbReference>
<evidence type="ECO:0000259" key="1">
    <source>
        <dbReference type="PROSITE" id="PS51077"/>
    </source>
</evidence>
<dbReference type="GO" id="GO:0003677">
    <property type="term" value="F:DNA binding"/>
    <property type="evidence" value="ECO:0007669"/>
    <property type="project" value="InterPro"/>
</dbReference>
<comment type="caution">
    <text evidence="2">The sequence shown here is derived from an EMBL/GenBank/DDBJ whole genome shotgun (WGS) entry which is preliminary data.</text>
</comment>
<name>X0XIP9_9ZZZZ</name>
<protein>
    <recommendedName>
        <fullName evidence="1">HTH iclR-type domain-containing protein</fullName>
    </recommendedName>
</protein>
<dbReference type="PROSITE" id="PS51077">
    <property type="entry name" value="HTH_ICLR"/>
    <property type="match status" value="1"/>
</dbReference>
<dbReference type="InterPro" id="IPR036388">
    <property type="entry name" value="WH-like_DNA-bd_sf"/>
</dbReference>
<sequence>MKAHFKRVPAVDKTFAILDLVSKSKEPLGVSEITRVLNFNKSTVFNITHTLADLEILKHSHDNKF</sequence>
<dbReference type="Pfam" id="PF09339">
    <property type="entry name" value="HTH_IclR"/>
    <property type="match status" value="1"/>
</dbReference>
<dbReference type="AlphaFoldDB" id="X0XIP9"/>
<feature type="non-terminal residue" evidence="2">
    <location>
        <position position="65"/>
    </location>
</feature>
<reference evidence="2" key="1">
    <citation type="journal article" date="2014" name="Front. Microbiol.">
        <title>High frequency of phylogenetically diverse reductive dehalogenase-homologous genes in deep subseafloor sedimentary metagenomes.</title>
        <authorList>
            <person name="Kawai M."/>
            <person name="Futagami T."/>
            <person name="Toyoda A."/>
            <person name="Takaki Y."/>
            <person name="Nishi S."/>
            <person name="Hori S."/>
            <person name="Arai W."/>
            <person name="Tsubouchi T."/>
            <person name="Morono Y."/>
            <person name="Uchiyama I."/>
            <person name="Ito T."/>
            <person name="Fujiyama A."/>
            <person name="Inagaki F."/>
            <person name="Takami H."/>
        </authorList>
    </citation>
    <scope>NUCLEOTIDE SEQUENCE</scope>
    <source>
        <strain evidence="2">Expedition CK06-06</strain>
    </source>
</reference>
<dbReference type="EMBL" id="BARS01056448">
    <property type="protein sequence ID" value="GAG42994.1"/>
    <property type="molecule type" value="Genomic_DNA"/>
</dbReference>
<feature type="domain" description="HTH iclR-type" evidence="1">
    <location>
        <begin position="8"/>
        <end position="65"/>
    </location>
</feature>